<dbReference type="EMBL" id="JAGKQH010000013">
    <property type="protein sequence ID" value="KAG6584285.1"/>
    <property type="molecule type" value="Genomic_DNA"/>
</dbReference>
<accession>A0AAV6MQD6</accession>
<dbReference type="GO" id="GO:0045490">
    <property type="term" value="P:pectin catabolic process"/>
    <property type="evidence" value="ECO:0007669"/>
    <property type="project" value="TreeGrafter"/>
</dbReference>
<evidence type="ECO:0000259" key="3">
    <source>
        <dbReference type="Pfam" id="PF01095"/>
    </source>
</evidence>
<dbReference type="AlphaFoldDB" id="A0AAV6MQD6"/>
<evidence type="ECO:0000313" key="4">
    <source>
        <dbReference type="EMBL" id="KAG6584285.1"/>
    </source>
</evidence>
<dbReference type="EC" id="3.1.1.11" evidence="1"/>
<dbReference type="PANTHER" id="PTHR31321">
    <property type="entry name" value="ACYL-COA THIOESTER HYDROLASE YBHC-RELATED"/>
    <property type="match status" value="1"/>
</dbReference>
<evidence type="ECO:0000313" key="5">
    <source>
        <dbReference type="Proteomes" id="UP000685013"/>
    </source>
</evidence>
<keyword evidence="5" id="KW-1185">Reference proteome</keyword>
<dbReference type="InterPro" id="IPR000070">
    <property type="entry name" value="Pectinesterase_cat"/>
</dbReference>
<feature type="domain" description="Pectinesterase catalytic" evidence="3">
    <location>
        <begin position="83"/>
        <end position="149"/>
    </location>
</feature>
<dbReference type="GO" id="GO:0042545">
    <property type="term" value="P:cell wall modification"/>
    <property type="evidence" value="ECO:0007669"/>
    <property type="project" value="InterPro"/>
</dbReference>
<reference evidence="4 5" key="1">
    <citation type="journal article" date="2021" name="Hortic Res">
        <title>The domestication of Cucurbita argyrosperma as revealed by the genome of its wild relative.</title>
        <authorList>
            <person name="Barrera-Redondo J."/>
            <person name="Sanchez-de la Vega G."/>
            <person name="Aguirre-Liguori J.A."/>
            <person name="Castellanos-Morales G."/>
            <person name="Gutierrez-Guerrero Y.T."/>
            <person name="Aguirre-Dugua X."/>
            <person name="Aguirre-Planter E."/>
            <person name="Tenaillon M.I."/>
            <person name="Lira-Saade R."/>
            <person name="Eguiarte L.E."/>
        </authorList>
    </citation>
    <scope>NUCLEOTIDE SEQUENCE [LARGE SCALE GENOMIC DNA]</scope>
    <source>
        <strain evidence="4">JBR-2021</strain>
    </source>
</reference>
<feature type="non-terminal residue" evidence="4">
    <location>
        <position position="1"/>
    </location>
</feature>
<organism evidence="4 5">
    <name type="scientific">Cucurbita argyrosperma subsp. sororia</name>
    <dbReference type="NCBI Taxonomy" id="37648"/>
    <lineage>
        <taxon>Eukaryota</taxon>
        <taxon>Viridiplantae</taxon>
        <taxon>Streptophyta</taxon>
        <taxon>Embryophyta</taxon>
        <taxon>Tracheophyta</taxon>
        <taxon>Spermatophyta</taxon>
        <taxon>Magnoliopsida</taxon>
        <taxon>eudicotyledons</taxon>
        <taxon>Gunneridae</taxon>
        <taxon>Pentapetalae</taxon>
        <taxon>rosids</taxon>
        <taxon>fabids</taxon>
        <taxon>Cucurbitales</taxon>
        <taxon>Cucurbitaceae</taxon>
        <taxon>Cucurbiteae</taxon>
        <taxon>Cucurbita</taxon>
    </lineage>
</organism>
<dbReference type="Pfam" id="PF01095">
    <property type="entry name" value="Pectinesterase"/>
    <property type="match status" value="1"/>
</dbReference>
<proteinExistence type="predicted"/>
<sequence length="155" mass="17187">MLRIRHWRGYSIRVSGGSGSRRGLRVMSLGVRLGRSKLFYFWSNDTGFGTQQFVTIEFLNFMDLVIKLFPPTIKSNKKLGLSHGKGDYVSIGAAIAAASNNSNSRFDIHVKPGLYYEYIKVESSQTFITLTGDDASTTTIVGNRSQDTDFGTSTN</sequence>
<protein>
    <recommendedName>
        <fullName evidence="1">pectinesterase</fullName>
        <ecNumber evidence="1">3.1.1.11</ecNumber>
    </recommendedName>
</protein>
<gene>
    <name evidence="4" type="primary">PME40</name>
    <name evidence="4" type="ORF">SDJN03_20217</name>
</gene>
<keyword evidence="2" id="KW-0378">Hydrolase</keyword>
<evidence type="ECO:0000256" key="1">
    <source>
        <dbReference type="ARBA" id="ARBA00013229"/>
    </source>
</evidence>
<name>A0AAV6MQD6_9ROSI</name>
<dbReference type="Proteomes" id="UP000685013">
    <property type="component" value="Chromosome 13"/>
</dbReference>
<evidence type="ECO:0000256" key="2">
    <source>
        <dbReference type="ARBA" id="ARBA00022801"/>
    </source>
</evidence>
<dbReference type="PANTHER" id="PTHR31321:SF57">
    <property type="entry name" value="PECTINESTERASE 53-RELATED"/>
    <property type="match status" value="1"/>
</dbReference>
<comment type="caution">
    <text evidence="4">The sequence shown here is derived from an EMBL/GenBank/DDBJ whole genome shotgun (WGS) entry which is preliminary data.</text>
</comment>
<dbReference type="GO" id="GO:0030599">
    <property type="term" value="F:pectinesterase activity"/>
    <property type="evidence" value="ECO:0007669"/>
    <property type="project" value="UniProtKB-EC"/>
</dbReference>